<keyword evidence="1" id="KW-0812">Transmembrane</keyword>
<feature type="transmembrane region" description="Helical" evidence="1">
    <location>
        <begin position="7"/>
        <end position="27"/>
    </location>
</feature>
<reference evidence="2" key="1">
    <citation type="submission" date="2020-08" db="EMBL/GenBank/DDBJ databases">
        <title>Winogradskyella ouciana sp. nov., isolated from the hadal seawater of the Mariana Trench.</title>
        <authorList>
            <person name="He X."/>
        </authorList>
    </citation>
    <scope>NUCLEOTIDE SEQUENCE [LARGE SCALE GENOMIC DNA]</scope>
    <source>
        <strain evidence="2">KCTC 52348</strain>
    </source>
</reference>
<name>A0A842IP32_9FLAO</name>
<protein>
    <submittedName>
        <fullName evidence="2">DUF2975 domain-containing protein</fullName>
    </submittedName>
</protein>
<dbReference type="Pfam" id="PF11188">
    <property type="entry name" value="DUF2975"/>
    <property type="match status" value="1"/>
</dbReference>
<gene>
    <name evidence="2" type="ORF">H7F21_01000</name>
</gene>
<sequence length="159" mass="18854">MKKIKFLHYFVIALLLINIIWFLRYIYYQPKFHKLFFNIAEVQNYAPYKDVNFLVDMFFYLLTIVGLFFIHLGLYDFIKKGFFNTKSYSRSRRAALLFVISGSFNFVFHVVNPLFKGRNFFELFIGNDFLILVLGIGLYVLADLVQNGNVLKQENDLTI</sequence>
<feature type="transmembrane region" description="Helical" evidence="1">
    <location>
        <begin position="94"/>
        <end position="111"/>
    </location>
</feature>
<feature type="transmembrane region" description="Helical" evidence="1">
    <location>
        <begin position="123"/>
        <end position="142"/>
    </location>
</feature>
<evidence type="ECO:0000313" key="3">
    <source>
        <dbReference type="Proteomes" id="UP000533900"/>
    </source>
</evidence>
<keyword evidence="1" id="KW-0472">Membrane</keyword>
<comment type="caution">
    <text evidence="2">The sequence shown here is derived from an EMBL/GenBank/DDBJ whole genome shotgun (WGS) entry which is preliminary data.</text>
</comment>
<dbReference type="AlphaFoldDB" id="A0A842IP32"/>
<keyword evidence="3" id="KW-1185">Reference proteome</keyword>
<evidence type="ECO:0000313" key="2">
    <source>
        <dbReference type="EMBL" id="MBC2843656.1"/>
    </source>
</evidence>
<keyword evidence="1" id="KW-1133">Transmembrane helix</keyword>
<proteinExistence type="predicted"/>
<dbReference type="Proteomes" id="UP000533900">
    <property type="component" value="Unassembled WGS sequence"/>
</dbReference>
<dbReference type="RefSeq" id="WP_185787377.1">
    <property type="nucleotide sequence ID" value="NZ_JACLCP010000001.1"/>
</dbReference>
<dbReference type="InterPro" id="IPR021354">
    <property type="entry name" value="DUF2975"/>
</dbReference>
<dbReference type="EMBL" id="JACLCP010000001">
    <property type="protein sequence ID" value="MBC2843656.1"/>
    <property type="molecule type" value="Genomic_DNA"/>
</dbReference>
<evidence type="ECO:0000256" key="1">
    <source>
        <dbReference type="SAM" id="Phobius"/>
    </source>
</evidence>
<organism evidence="2 3">
    <name type="scientific">Winogradskyella flava</name>
    <dbReference type="NCBI Taxonomy" id="1884876"/>
    <lineage>
        <taxon>Bacteria</taxon>
        <taxon>Pseudomonadati</taxon>
        <taxon>Bacteroidota</taxon>
        <taxon>Flavobacteriia</taxon>
        <taxon>Flavobacteriales</taxon>
        <taxon>Flavobacteriaceae</taxon>
        <taxon>Winogradskyella</taxon>
    </lineage>
</organism>
<feature type="transmembrane region" description="Helical" evidence="1">
    <location>
        <begin position="57"/>
        <end position="74"/>
    </location>
</feature>
<accession>A0A842IP32</accession>